<organism evidence="9 10">
    <name type="scientific">Aromatoleum petrolei</name>
    <dbReference type="NCBI Taxonomy" id="76116"/>
    <lineage>
        <taxon>Bacteria</taxon>
        <taxon>Pseudomonadati</taxon>
        <taxon>Pseudomonadota</taxon>
        <taxon>Betaproteobacteria</taxon>
        <taxon>Rhodocyclales</taxon>
        <taxon>Rhodocyclaceae</taxon>
        <taxon>Aromatoleum</taxon>
    </lineage>
</organism>
<dbReference type="Gene3D" id="3.40.50.11720">
    <property type="entry name" value="3-Deoxy-D-manno-octulosonic-acid transferase, N-terminal domain"/>
    <property type="match status" value="1"/>
</dbReference>
<protein>
    <recommendedName>
        <fullName evidence="3 7">3-deoxy-D-manno-octulosonic acid transferase</fullName>
        <shortName evidence="7">Kdo transferase</shortName>
        <ecNumber evidence="2 7">2.4.99.12</ecNumber>
    </recommendedName>
    <alternativeName>
        <fullName evidence="5 7">Lipid IV(A) 3-deoxy-D-manno-octulosonic acid transferase</fullName>
    </alternativeName>
</protein>
<evidence type="ECO:0000313" key="10">
    <source>
        <dbReference type="Proteomes" id="UP000652074"/>
    </source>
</evidence>
<dbReference type="Pfam" id="PF04413">
    <property type="entry name" value="Glycos_transf_N"/>
    <property type="match status" value="1"/>
</dbReference>
<evidence type="ECO:0000256" key="1">
    <source>
        <dbReference type="ARBA" id="ARBA00004713"/>
    </source>
</evidence>
<dbReference type="EMBL" id="WTVR01000047">
    <property type="protein sequence ID" value="NMF90627.1"/>
    <property type="molecule type" value="Genomic_DNA"/>
</dbReference>
<comment type="caution">
    <text evidence="9">The sequence shown here is derived from an EMBL/GenBank/DDBJ whole genome shotgun (WGS) entry which is preliminary data.</text>
</comment>
<comment type="pathway">
    <text evidence="1 7">Bacterial outer membrane biogenesis; LPS core biosynthesis.</text>
</comment>
<evidence type="ECO:0000256" key="3">
    <source>
        <dbReference type="ARBA" id="ARBA00019077"/>
    </source>
</evidence>
<evidence type="ECO:0000256" key="4">
    <source>
        <dbReference type="ARBA" id="ARBA00022679"/>
    </source>
</evidence>
<evidence type="ECO:0000256" key="7">
    <source>
        <dbReference type="RuleBase" id="RU365103"/>
    </source>
</evidence>
<dbReference type="GO" id="GO:0016740">
    <property type="term" value="F:transferase activity"/>
    <property type="evidence" value="ECO:0007669"/>
    <property type="project" value="UniProtKB-KW"/>
</dbReference>
<gene>
    <name evidence="9" type="ORF">GPA26_19335</name>
</gene>
<evidence type="ECO:0000313" key="9">
    <source>
        <dbReference type="EMBL" id="NMF90627.1"/>
    </source>
</evidence>
<keyword evidence="7" id="KW-0472">Membrane</keyword>
<evidence type="ECO:0000259" key="8">
    <source>
        <dbReference type="Pfam" id="PF04413"/>
    </source>
</evidence>
<dbReference type="RefSeq" id="WP_169207963.1">
    <property type="nucleotide sequence ID" value="NZ_CP059560.1"/>
</dbReference>
<dbReference type="InterPro" id="IPR038107">
    <property type="entry name" value="Glycos_transf_N_sf"/>
</dbReference>
<dbReference type="InterPro" id="IPR039901">
    <property type="entry name" value="Kdotransferase"/>
</dbReference>
<keyword evidence="10" id="KW-1185">Reference proteome</keyword>
<keyword evidence="7" id="KW-1003">Cell membrane</keyword>
<sequence length="420" mass="45701">MLVRLPYTLLWLCALPFVLLRLGWRARRQPAYLRHLGERFGRYGTRAPLPVIWVHAVSVGETRAAEPLVRALLARWPDHTVLLTHMTPTGRETSESLFGGEPRVLRCYLPYDLGVPCRRFLAHFRPRVGIVMETELWPTLLASCRARGVPVLLANARLSERSARRYARWPALTEMTLGALAAIGAQTEADARRLGELGAEGVAVTGNIKFDIAPPDALIALGASFRERFGGRPILLAASTREGEEALILEAFQAQAPADALLALVPRHPQRFDEVARLVETCGLKLQRRSDETVVSTDTRVWLGDSMGEMFAYYAAADVALIGGSWLPLGGQNLIEACAVGTPVILGPHTFNFAQVAELAIAAGAARRADDVNEGMRVAVGLLADGAAREAVGSAGRQFANAHRGATARTMEIVERLIRA</sequence>
<keyword evidence="7" id="KW-0448">Lipopolysaccharide biosynthesis</keyword>
<dbReference type="InterPro" id="IPR007507">
    <property type="entry name" value="Glycos_transf_N"/>
</dbReference>
<comment type="catalytic activity">
    <reaction evidence="6 7">
        <text>lipid IVA (E. coli) + CMP-3-deoxy-beta-D-manno-octulosonate = alpha-Kdo-(2-&gt;6)-lipid IVA (E. coli) + CMP + H(+)</text>
        <dbReference type="Rhea" id="RHEA:28066"/>
        <dbReference type="ChEBI" id="CHEBI:15378"/>
        <dbReference type="ChEBI" id="CHEBI:58603"/>
        <dbReference type="ChEBI" id="CHEBI:60364"/>
        <dbReference type="ChEBI" id="CHEBI:60377"/>
        <dbReference type="ChEBI" id="CHEBI:85987"/>
        <dbReference type="EC" id="2.4.99.12"/>
    </reaction>
</comment>
<comment type="function">
    <text evidence="7">Involved in lipopolysaccharide (LPS) biosynthesis. Catalyzes the transfer of 3-deoxy-D-manno-octulosonate (Kdo) residue(s) from CMP-Kdo to lipid IV(A), the tetraacyldisaccharide-1,4'-bisphosphate precursor of lipid A.</text>
</comment>
<evidence type="ECO:0000256" key="2">
    <source>
        <dbReference type="ARBA" id="ARBA00012621"/>
    </source>
</evidence>
<reference evidence="9 10" key="1">
    <citation type="submission" date="2019-12" db="EMBL/GenBank/DDBJ databases">
        <title>Comparative genomics gives insights into the taxonomy of the Azoarcus-Aromatoleum group and reveals separate origins of nif in the plant-associated Azoarcus and non-plant-associated Aromatoleum sub-groups.</title>
        <authorList>
            <person name="Lafos M."/>
            <person name="Maluk M."/>
            <person name="Batista M."/>
            <person name="Junghare M."/>
            <person name="Carmona M."/>
            <person name="Faoro H."/>
            <person name="Cruz L.M."/>
            <person name="Battistoni F."/>
            <person name="De Souza E."/>
            <person name="Pedrosa F."/>
            <person name="Chen W.-M."/>
            <person name="Poole P.S."/>
            <person name="Dixon R.A."/>
            <person name="James E.K."/>
        </authorList>
    </citation>
    <scope>NUCLEOTIDE SEQUENCE [LARGE SCALE GENOMIC DNA]</scope>
    <source>
        <strain evidence="9 10">ToN1</strain>
    </source>
</reference>
<dbReference type="PANTHER" id="PTHR42755">
    <property type="entry name" value="3-DEOXY-MANNO-OCTULOSONATE CYTIDYLYLTRANSFERASE"/>
    <property type="match status" value="1"/>
</dbReference>
<proteinExistence type="inferred from homology"/>
<dbReference type="SUPFAM" id="SSF53756">
    <property type="entry name" value="UDP-Glycosyltransferase/glycogen phosphorylase"/>
    <property type="match status" value="1"/>
</dbReference>
<evidence type="ECO:0000256" key="5">
    <source>
        <dbReference type="ARBA" id="ARBA00031445"/>
    </source>
</evidence>
<comment type="similarity">
    <text evidence="7">Belongs to the glycosyltransferase group 1 family.</text>
</comment>
<keyword evidence="4 7" id="KW-0808">Transferase</keyword>
<comment type="subcellular location">
    <subcellularLocation>
        <location evidence="7">Cell membrane</location>
    </subcellularLocation>
</comment>
<accession>A0ABX1MZU6</accession>
<evidence type="ECO:0000256" key="6">
    <source>
        <dbReference type="ARBA" id="ARBA00049183"/>
    </source>
</evidence>
<dbReference type="EC" id="2.4.99.12" evidence="2 7"/>
<dbReference type="PANTHER" id="PTHR42755:SF1">
    <property type="entry name" value="3-DEOXY-D-MANNO-OCTULOSONIC ACID TRANSFERASE, MITOCHONDRIAL-RELATED"/>
    <property type="match status" value="1"/>
</dbReference>
<dbReference type="Proteomes" id="UP000652074">
    <property type="component" value="Unassembled WGS sequence"/>
</dbReference>
<dbReference type="NCBIfam" id="NF004386">
    <property type="entry name" value="PRK05749.1-2"/>
    <property type="match status" value="1"/>
</dbReference>
<dbReference type="Gene3D" id="3.40.50.2000">
    <property type="entry name" value="Glycogen Phosphorylase B"/>
    <property type="match status" value="1"/>
</dbReference>
<name>A0ABX1MZU6_9RHOO</name>
<feature type="domain" description="3-deoxy-D-manno-octulosonic-acid transferase N-terminal" evidence="8">
    <location>
        <begin position="35"/>
        <end position="212"/>
    </location>
</feature>